<evidence type="ECO:0000313" key="2">
    <source>
        <dbReference type="EMBL" id="NRT58388.1"/>
    </source>
</evidence>
<dbReference type="Proteomes" id="UP001516061">
    <property type="component" value="Unassembled WGS sequence"/>
</dbReference>
<dbReference type="InterPro" id="IPR053575">
    <property type="entry name" value="Retron_Ec78_HNH_endo"/>
</dbReference>
<organism evidence="2 3">
    <name type="scientific">Sphaerotilus uruguayifluvii</name>
    <dbReference type="NCBI Taxonomy" id="2735897"/>
    <lineage>
        <taxon>Bacteria</taxon>
        <taxon>Pseudomonadati</taxon>
        <taxon>Pseudomonadota</taxon>
        <taxon>Betaproteobacteria</taxon>
        <taxon>Burkholderiales</taxon>
        <taxon>Sphaerotilaceae</taxon>
        <taxon>Sphaerotilus</taxon>
    </lineage>
</organism>
<evidence type="ECO:0000256" key="1">
    <source>
        <dbReference type="SAM" id="MobiDB-lite"/>
    </source>
</evidence>
<dbReference type="EMBL" id="JABSNM010000028">
    <property type="protein sequence ID" value="NRT58388.1"/>
    <property type="molecule type" value="Genomic_DNA"/>
</dbReference>
<dbReference type="NCBIfam" id="NF041761">
    <property type="entry name" value="PtuB"/>
    <property type="match status" value="1"/>
</dbReference>
<protein>
    <submittedName>
        <fullName evidence="2">Uncharacterized protein (TIGR02646 family)</fullName>
    </submittedName>
</protein>
<gene>
    <name evidence="2" type="ORF">HNQ01_004156</name>
</gene>
<accession>A0ABX2GA29</accession>
<dbReference type="Gene3D" id="1.10.30.50">
    <property type="match status" value="1"/>
</dbReference>
<feature type="region of interest" description="Disordered" evidence="1">
    <location>
        <begin position="1"/>
        <end position="22"/>
    </location>
</feature>
<proteinExistence type="predicted"/>
<name>A0ABX2GA29_9BURK</name>
<sequence length="214" mass="24719">MHKLNRDPAIPGGLQNYRHGQDQWSDTCPNADERGDIWNSFGQMQGWRCAYCETDVSDTTKRHIEHFRQRSRHPQGTFDWHNLFGSCNRAGTCGDHKDKCGNYPHEVLIKPDVEDPENFLLFLPNGTVCPRNGLSDEERHRAEETIRILKLDGALNQIRREAVRHYIKTAEAFAEMAQEYPENEWLPELENEIIRTSHLPFATAIKHVLSNQSA</sequence>
<dbReference type="RefSeq" id="WP_173807407.1">
    <property type="nucleotide sequence ID" value="NZ_JABSNM010000028.1"/>
</dbReference>
<keyword evidence="3" id="KW-1185">Reference proteome</keyword>
<dbReference type="NCBIfam" id="TIGR02646">
    <property type="entry name" value="retron system putative HNH endonuclease"/>
    <property type="match status" value="1"/>
</dbReference>
<evidence type="ECO:0000313" key="3">
    <source>
        <dbReference type="Proteomes" id="UP001516061"/>
    </source>
</evidence>
<comment type="caution">
    <text evidence="2">The sequence shown here is derived from an EMBL/GenBank/DDBJ whole genome shotgun (WGS) entry which is preliminary data.</text>
</comment>
<reference evidence="2 3" key="1">
    <citation type="submission" date="2020-05" db="EMBL/GenBank/DDBJ databases">
        <title>Genomic Encyclopedia of Type Strains, Phase IV (KMG-V): Genome sequencing to study the core and pangenomes of soil and plant-associated prokaryotes.</title>
        <authorList>
            <person name="Whitman W."/>
        </authorList>
    </citation>
    <scope>NUCLEOTIDE SEQUENCE [LARGE SCALE GENOMIC DNA]</scope>
    <source>
        <strain evidence="2 3">C29</strain>
    </source>
</reference>
<dbReference type="InterPro" id="IPR013467">
    <property type="entry name" value="HNH78-like"/>
</dbReference>